<dbReference type="EMBL" id="JACIEE010000011">
    <property type="protein sequence ID" value="MBB3979516.1"/>
    <property type="molecule type" value="Genomic_DNA"/>
</dbReference>
<gene>
    <name evidence="1" type="ORF">GGQ64_004758</name>
</gene>
<dbReference type="Gene3D" id="3.40.50.1110">
    <property type="entry name" value="SGNH hydrolase"/>
    <property type="match status" value="1"/>
</dbReference>
<sequence>MDGVRTPNLTEFPVADELLVNRDGSSGIQTVDSLAAQLVASGPIADAIDAVDAGYVVDYATRDAPNGLFGDLSPAAGKLGRVFGDATEAYRGIYQKVGAPGSGSWTRIGPLPGSELSGKLNNTMGTGALLGRTSSGTGPVQELPSATARGFLAVNNVDNTSDANKPVSTATQAAIDAIRDDVPRNHEMAHAFEDKNGVLLGGFRTDGQLVSRSAAGALVVGLGGSGSGSAEPTAWEHVWDNADTGNALIAPGDGRLRVFLLYGQSYSIGTIDSGSYAAASAYNSTAFDASNALMPSVGLLVATNFSTLTGLFEQKNGNGATVETVASEWVKGVLEGWDAAGLSRSPIAVCASGIGGTPVQNLMVGSDGFNALMTKLERMKAAAIAAGFTGIVVDAVAYFQGEANRSDPVRASRFEWARMMAQLQEAIEYRARAISGQMEPVPMLISNISRNSLPAEINSGAILAAERSPNKWSCPQKTGHAQV</sequence>
<protein>
    <submittedName>
        <fullName evidence="1">Uncharacterized protein</fullName>
    </submittedName>
</protein>
<dbReference type="SUPFAM" id="SSF52266">
    <property type="entry name" value="SGNH hydrolase"/>
    <property type="match status" value="1"/>
</dbReference>
<comment type="caution">
    <text evidence="1">The sequence shown here is derived from an EMBL/GenBank/DDBJ whole genome shotgun (WGS) entry which is preliminary data.</text>
</comment>
<dbReference type="InterPro" id="IPR036514">
    <property type="entry name" value="SGNH_hydro_sf"/>
</dbReference>
<organism evidence="1 2">
    <name type="scientific">Mycoplana azooxidifex</name>
    <dbReference type="NCBI Taxonomy" id="1636188"/>
    <lineage>
        <taxon>Bacteria</taxon>
        <taxon>Pseudomonadati</taxon>
        <taxon>Pseudomonadota</taxon>
        <taxon>Alphaproteobacteria</taxon>
        <taxon>Hyphomicrobiales</taxon>
        <taxon>Rhizobiaceae</taxon>
        <taxon>Mycoplana</taxon>
    </lineage>
</organism>
<evidence type="ECO:0000313" key="1">
    <source>
        <dbReference type="EMBL" id="MBB3979516.1"/>
    </source>
</evidence>
<dbReference type="AlphaFoldDB" id="A0A7W6GKW7"/>
<accession>A0A7W6GKW7</accession>
<reference evidence="1 2" key="1">
    <citation type="submission" date="2020-08" db="EMBL/GenBank/DDBJ databases">
        <title>Genomic Encyclopedia of Type Strains, Phase IV (KMG-IV): sequencing the most valuable type-strain genomes for metagenomic binning, comparative biology and taxonomic classification.</title>
        <authorList>
            <person name="Goeker M."/>
        </authorList>
    </citation>
    <scope>NUCLEOTIDE SEQUENCE [LARGE SCALE GENOMIC DNA]</scope>
    <source>
        <strain evidence="1 2">DSM 100211</strain>
    </source>
</reference>
<name>A0A7W6GKW7_9HYPH</name>
<evidence type="ECO:0000313" key="2">
    <source>
        <dbReference type="Proteomes" id="UP000574761"/>
    </source>
</evidence>
<dbReference type="RefSeq" id="WP_183807748.1">
    <property type="nucleotide sequence ID" value="NZ_JACIEE010000011.1"/>
</dbReference>
<keyword evidence="2" id="KW-1185">Reference proteome</keyword>
<dbReference type="Proteomes" id="UP000574761">
    <property type="component" value="Unassembled WGS sequence"/>
</dbReference>
<dbReference type="GO" id="GO:0016788">
    <property type="term" value="F:hydrolase activity, acting on ester bonds"/>
    <property type="evidence" value="ECO:0007669"/>
    <property type="project" value="UniProtKB-ARBA"/>
</dbReference>
<proteinExistence type="predicted"/>